<dbReference type="InterPro" id="IPR046839">
    <property type="entry name" value="ABC_toxin_N"/>
</dbReference>
<gene>
    <name evidence="4" type="ORF">ABC977_16770</name>
</gene>
<dbReference type="Pfam" id="PF20220">
    <property type="entry name" value="ABC_toxin_N"/>
    <property type="match status" value="1"/>
</dbReference>
<accession>A0ABV4BHQ1</accession>
<dbReference type="Pfam" id="PF18413">
    <property type="entry name" value="Neuraminidase"/>
    <property type="match status" value="1"/>
</dbReference>
<reference evidence="4 5" key="1">
    <citation type="submission" date="2024-05" db="EMBL/GenBank/DDBJ databases">
        <title>Genome Sequence and Characterization of the New Strain Purple Sulfur Bacterium of Genus Thioalkalicoccus.</title>
        <authorList>
            <person name="Bryantseva I.A."/>
            <person name="Kyndt J.A."/>
            <person name="Imhoff J.F."/>
        </authorList>
    </citation>
    <scope>NUCLEOTIDE SEQUENCE [LARGE SCALE GENOMIC DNA]</scope>
    <source>
        <strain evidence="4 5">Um2</strain>
    </source>
</reference>
<feature type="non-terminal residue" evidence="4">
    <location>
        <position position="2872"/>
    </location>
</feature>
<proteinExistence type="predicted"/>
<dbReference type="EMBL" id="JBDKXB010000039">
    <property type="protein sequence ID" value="MEY6434060.1"/>
    <property type="molecule type" value="Genomic_DNA"/>
</dbReference>
<sequence length="2872" mass="311325">MKPVTSNVGPRSSREAITNLQDALLLLVEEGRVRLPGEEQDQVREQLRQERDAGRYGEVTGYLVIRFREQIGHGGGELLDARTADALNWELRTIGALRLAVTGLVGHPEAGAAANTLIFAFDPEFWGGAQLGEATTNADGWYRIEYDPTLYTRIGPGVDHTKDGLDLVVFAFDETGAIIASSDVFPDPPDEQEINLTIGEVRVRPESRPTQPKLRVRGLVVDAEGLPVPGVLVKVSDRDIGPPPYTLVGSEMSRADPPGVFEIAYDLPAFADGDAPDRGGKLAADLIFELDQGGRPIDDFDILRVPVERDVSITVEFTIAEEEKILGIVARPDELVRIVAHGIRVPRGQSEYERLIAELKPLTSRRALAEFDEMGSRDVTFAAREIGEPVALVTDLVWAHKLTAAGFSDSPAAALYGLARQLGLSDARGLAARNTGELAAGLAAAIAALIIPELADDLTRIAKTIQAAAVRIALDVVPTGASGSIGSILLDVLPEQSNREMLLAMAANHTGTGKEFWDAYRAENPEVPVEAVQYTLQLGALTSNNASLVNALKAAAPEAKSLRTLALTLDRGKIEALVTESGGVPTRGSAEDDPPASEAAYVGEINGLLEAAHPTSVVARLAHAWSQTDPVAVTTAAADVLSAAVRKTDFDITRGDIDDLIVTHGDVLFEAVDDPDQRTAATDSVKRIHRLFNVSSDPAILERLVLKRINGALPLRGAIDIARYGKGTFMAHFPDATADDMQALAYVHDRARSVADTVANLVVGQHQDHRDVVPAAAAGPLTALSEKPSQEDLNVADAPADTPIADWSDLFGGAEMCEYEDCRSIIGPAAYLVDLFEFLDKRCDPDPTTLVTPLDVLIGHPTKSLQPGGPPGINGMRPDLAHIKLTCENTNTTIPTIDLINEILESVVASGADAPALPNESSPGVTGPELSAAPEHVLATAYDVVGNAIYPMSLPYDRLVANARVYLRQAGASRAELIRLLSDAPSADRGGALVAETLGLFRRDYEILTFKTLAGGPLPTPIKVADLFGFAGTADESWMELAAKSRRLLAALELTFAELVALIRTRFIGGEVPTGHPSEVASRLFLTVDQLKTLREADYAIEPGSEIERALKLGDLSTADVHSYIEGQRPRLATTIVLDPPIGCSPDEITLRHLDASPLTDEDEWLAMHRFVRLARRMKLSITDFDAALFALTGDARPQFTPVLLADLAILHDLKDQLDLDWPVAASLVAHIGTHGPASLYDALFPPKGLARVNPEFRRDVAGQALTVDRDIAAGLSGMAAAFGVNADALRDLAQALGVTRLNLAGVSAIHRVVVLGRALGIQPEEIVVISRSTGGPNLAGAHIAPAALAQLASKCRHFSSTGLSSAAIAYLTGQQPAGTDGIGTRSESLKKSIADLALQLKALAEQEAREQAEEAERAEARRPFLDEEIAARKSAAEQRRRTAVLAQFASAFSLDPAVVVHLLDDTNGDGEARQALLRDDGKPAVALFAHQLDTPELQDAADRLLVGIDRIAVLIKAAKLDPQSFALATGDAAIITSDAITGLMDLPSGQERFKEAVATMLAALPLFVTLLRDTGRPAAMAKAIAALAQSGWMEATFAAVGSWLDRPSAAIAAVPRAGAPELDEAVAKQRPVAALAALRERLSLLRRIGAEPADAAKLTKEPIDFETLERLVRGLSSRHSRVDWLDVSRQLSDPIREESRDALTAFLLQREKLQSAEQLFDRFYIDVGTNAFVLTSRIRQAIFAVQIFVQRCLMGFEQIHGVNPGQIDVEEWKTISRRAVWAARGKALLYPEELLHPAWRDNKSAAFKSFESALQQGDITPANAEVAYRAYLDAFHSVASLEVCGTYLQEIFEGREAEYFRSVLHVVGRSRGGAARKYFYRRLNRYRNAYHEEWTSWEPIDVDIQSIEPDRQEARSDNSPALREAGVHLLPVVWRGQLYLFWPVFMRKVDQQSEAPEVKNGNAKAVYSRPYWEIKLCWTRKEGPGWTPKEQSSALFETWWLTRDHQPPEWDYDGTVDYGGGITPVTALPRYPDPNELVLKANKGEESLNIVVATRKGPWGPMPRGTFSFSRVASEMKCSPGGGGPYGDHFRAVGSSGAAPSFMGFKAKGAISVVATHKKPKGDVLFTTSSEARFTTLNQFYAAPFNAPFFVDLKDRAYFAQSSLGVSTVLEEVEASESKPALIQAYETHSSLVVSAIAAKSKEVKNPWVDTAISKNSSYLAAVTESADVAALKTDLVVGSPASEIALTPKLRPDLVYLGPMFRTVEVPGLNLDITPFFHPFADTFTEVLRRDGLAALLTPEMQRGALGDTETFAALAKPNPDRVTTPDVEGMDFEQSTPYGNYNWELFFHAPMMLAQKLFDNGQCDAAIDLVHRAVYTPFLGDPEECWRFQGLRGIAPIRLDAMLALLSRPDADAEKQNVLAQIDTMRLYPFQAHRIARLRPLAYKKWVVAFDVRLHLALGDRFFRRFTPEDVNQAIQYYMIAYREMGRKPEVMARRATMPAKSYAELRRDLDEMGNVMFAAESKLAPARGSLVAAADSSATGIMQRGAIGYFGIPKNEKLLALWDEVDDRLFKIRNGMNIDGVQMQLPLFSPPIDPALLAEAIASGIDIGAVLEQLAQPLPKHRYAVMYARAMEHAQAVVRLGELLLAAREKRDSEDLAERHALHAKNMAELLKQTRQRELEEAEANRDAAIHEEDVGKQRWVHFAELLGELPEQSLFFVPYQALPARKLTLVDADKISFESLSVIPGIAKIGSLLAGGVGLAAAAEAVDESAGGIVQLGAGKILQEEQQELESSFEAVKTTFDAAALDTLASLLGVIPNFEAAVKPLGAGAAVHLGGAFFAAAASAKARNKRAAADMQNFVASVYRKQA</sequence>
<evidence type="ECO:0000256" key="1">
    <source>
        <dbReference type="SAM" id="Coils"/>
    </source>
</evidence>
<evidence type="ECO:0000259" key="2">
    <source>
        <dbReference type="Pfam" id="PF18413"/>
    </source>
</evidence>
<keyword evidence="5" id="KW-1185">Reference proteome</keyword>
<dbReference type="Proteomes" id="UP001564408">
    <property type="component" value="Unassembled WGS sequence"/>
</dbReference>
<keyword evidence="1" id="KW-0175">Coiled coil</keyword>
<comment type="caution">
    <text evidence="4">The sequence shown here is derived from an EMBL/GenBank/DDBJ whole genome shotgun (WGS) entry which is preliminary data.</text>
</comment>
<evidence type="ECO:0000313" key="4">
    <source>
        <dbReference type="EMBL" id="MEY6434060.1"/>
    </source>
</evidence>
<protein>
    <submittedName>
        <fullName evidence="4">Neuraminidase-like domain-containing protein</fullName>
    </submittedName>
</protein>
<evidence type="ECO:0000259" key="3">
    <source>
        <dbReference type="Pfam" id="PF20220"/>
    </source>
</evidence>
<feature type="domain" description="Neuraminidase-like" evidence="2">
    <location>
        <begin position="1842"/>
        <end position="1998"/>
    </location>
</feature>
<feature type="coiled-coil region" evidence="1">
    <location>
        <begin position="1387"/>
        <end position="1429"/>
    </location>
</feature>
<evidence type="ECO:0000313" key="5">
    <source>
        <dbReference type="Proteomes" id="UP001564408"/>
    </source>
</evidence>
<name>A0ABV4BHQ1_9GAMM</name>
<organism evidence="4 5">
    <name type="scientific">Thioalkalicoccus limnaeus</name>
    <dbReference type="NCBI Taxonomy" id="120681"/>
    <lineage>
        <taxon>Bacteria</taxon>
        <taxon>Pseudomonadati</taxon>
        <taxon>Pseudomonadota</taxon>
        <taxon>Gammaproteobacteria</taxon>
        <taxon>Chromatiales</taxon>
        <taxon>Chromatiaceae</taxon>
        <taxon>Thioalkalicoccus</taxon>
    </lineage>
</organism>
<dbReference type="InterPro" id="IPR041079">
    <property type="entry name" value="Neuraminidase-like"/>
</dbReference>
<feature type="domain" description="ABC toxin N-terminal" evidence="3">
    <location>
        <begin position="1694"/>
        <end position="1812"/>
    </location>
</feature>
<dbReference type="RefSeq" id="WP_369668444.1">
    <property type="nucleotide sequence ID" value="NZ_JBDKXB010000039.1"/>
</dbReference>
<feature type="coiled-coil region" evidence="1">
    <location>
        <begin position="2669"/>
        <end position="2696"/>
    </location>
</feature>